<proteinExistence type="predicted"/>
<evidence type="ECO:0000313" key="1">
    <source>
        <dbReference type="EMBL" id="PTU80543.1"/>
    </source>
</evidence>
<name>A0A2T5PS45_ECTOL</name>
<dbReference type="Proteomes" id="UP000244052">
    <property type="component" value="Unassembled WGS sequence"/>
</dbReference>
<sequence>MELLLTTCHLGGQRHWFACPDCCRRAAILYLLPATERFTCRLCAGLNYASQQQSREDTLIDRAHKLRARLGCTGGLFRPSLSELKKPRYMRWPKFWETLHQLNYLEQQVVAEMCASLNLPPP</sequence>
<comment type="caution">
    <text evidence="1">The sequence shown here is derived from an EMBL/GenBank/DDBJ whole genome shotgun (WGS) entry which is preliminary data.</text>
</comment>
<organism evidence="1 2">
    <name type="scientific">Ectopseudomonas oleovorans</name>
    <name type="common">Pseudomonas oleovorans</name>
    <dbReference type="NCBI Taxonomy" id="301"/>
    <lineage>
        <taxon>Bacteria</taxon>
        <taxon>Pseudomonadati</taxon>
        <taxon>Pseudomonadota</taxon>
        <taxon>Gammaproteobacteria</taxon>
        <taxon>Pseudomonadales</taxon>
        <taxon>Pseudomonadaceae</taxon>
        <taxon>Ectopseudomonas</taxon>
    </lineage>
</organism>
<dbReference type="EMBL" id="QASO01000014">
    <property type="protein sequence ID" value="PTU80543.1"/>
    <property type="molecule type" value="Genomic_DNA"/>
</dbReference>
<gene>
    <name evidence="1" type="ORF">DBO86_02665</name>
</gene>
<protein>
    <submittedName>
        <fullName evidence="1">Uncharacterized protein</fullName>
    </submittedName>
</protein>
<dbReference type="AlphaFoldDB" id="A0A2T5PS45"/>
<keyword evidence="2" id="KW-1185">Reference proteome</keyword>
<accession>A0A2T5PS45</accession>
<evidence type="ECO:0000313" key="2">
    <source>
        <dbReference type="Proteomes" id="UP000244052"/>
    </source>
</evidence>
<reference evidence="1 2" key="1">
    <citation type="submission" date="2018-04" db="EMBL/GenBank/DDBJ databases">
        <title>Pseudomonas sp. nov., isolated from mangrove soil.</title>
        <authorList>
            <person name="Chen C."/>
        </authorList>
    </citation>
    <scope>NUCLEOTIDE SEQUENCE [LARGE SCALE GENOMIC DNA]</scope>
    <source>
        <strain evidence="1 2">JCM 14246</strain>
    </source>
</reference>